<protein>
    <submittedName>
        <fullName evidence="1">Uncharacterized protein</fullName>
    </submittedName>
</protein>
<organism evidence="1 2">
    <name type="scientific">Candidatus Methylocalor cossyra</name>
    <dbReference type="NCBI Taxonomy" id="3108543"/>
    <lineage>
        <taxon>Bacteria</taxon>
        <taxon>Pseudomonadati</taxon>
        <taxon>Pseudomonadota</taxon>
        <taxon>Gammaproteobacteria</taxon>
        <taxon>Methylococcales</taxon>
        <taxon>Methylococcaceae</taxon>
        <taxon>Candidatus Methylocalor</taxon>
    </lineage>
</organism>
<sequence length="22" mass="2685">MLYDKFNRMKAKHNLFVIESSL</sequence>
<dbReference type="Proteomes" id="UP001497493">
    <property type="component" value="Chromosome"/>
</dbReference>
<dbReference type="EMBL" id="OZ026884">
    <property type="protein sequence ID" value="CAL1240833.1"/>
    <property type="molecule type" value="Genomic_DNA"/>
</dbReference>
<keyword evidence="2" id="KW-1185">Reference proteome</keyword>
<reference evidence="1 2" key="1">
    <citation type="submission" date="2024-04" db="EMBL/GenBank/DDBJ databases">
        <authorList>
            <person name="Cremers G."/>
        </authorList>
    </citation>
    <scope>NUCLEOTIDE SEQUENCE [LARGE SCALE GENOMIC DNA]</scope>
    <source>
        <strain evidence="1">MeCH1-AG</strain>
    </source>
</reference>
<evidence type="ECO:0000313" key="1">
    <source>
        <dbReference type="EMBL" id="CAL1240833.1"/>
    </source>
</evidence>
<name>A0ABP1C9E9_9GAMM</name>
<gene>
    <name evidence="1" type="ORF">MECH1_V1_2057</name>
</gene>
<accession>A0ABP1C9E9</accession>
<proteinExistence type="predicted"/>
<evidence type="ECO:0000313" key="2">
    <source>
        <dbReference type="Proteomes" id="UP001497493"/>
    </source>
</evidence>